<keyword evidence="3" id="KW-0732">Signal</keyword>
<evidence type="ECO:0000256" key="2">
    <source>
        <dbReference type="ARBA" id="ARBA00022692"/>
    </source>
</evidence>
<evidence type="ECO:0000313" key="7">
    <source>
        <dbReference type="EMBL" id="KAA6392210.1"/>
    </source>
</evidence>
<evidence type="ECO:0000256" key="3">
    <source>
        <dbReference type="ARBA" id="ARBA00022729"/>
    </source>
</evidence>
<comment type="caution">
    <text evidence="7">The sequence shown here is derived from an EMBL/GenBank/DDBJ whole genome shotgun (WGS) entry which is preliminary data.</text>
</comment>
<proteinExistence type="predicted"/>
<accession>A0A5J4WBL7</accession>
<dbReference type="AlphaFoldDB" id="A0A5J4WBL7"/>
<evidence type="ECO:0000256" key="1">
    <source>
        <dbReference type="ARBA" id="ARBA00004167"/>
    </source>
</evidence>
<dbReference type="Pfam" id="PF09451">
    <property type="entry name" value="ATG27"/>
    <property type="match status" value="1"/>
</dbReference>
<dbReference type="PANTHER" id="PTHR15071:SF0">
    <property type="entry name" value="MANNOSE 6-PHOSPHATE RECEPTOR-LIKE PROTEIN 1"/>
    <property type="match status" value="1"/>
</dbReference>
<name>A0A5J4WBL7_9EUKA</name>
<keyword evidence="5 6" id="KW-0472">Membrane</keyword>
<evidence type="ECO:0000256" key="4">
    <source>
        <dbReference type="ARBA" id="ARBA00022989"/>
    </source>
</evidence>
<evidence type="ECO:0000256" key="5">
    <source>
        <dbReference type="ARBA" id="ARBA00023136"/>
    </source>
</evidence>
<evidence type="ECO:0008006" key="9">
    <source>
        <dbReference type="Google" id="ProtNLM"/>
    </source>
</evidence>
<feature type="transmembrane region" description="Helical" evidence="6">
    <location>
        <begin position="155"/>
        <end position="183"/>
    </location>
</feature>
<gene>
    <name evidence="7" type="ORF">EZS28_012260</name>
</gene>
<comment type="subcellular location">
    <subcellularLocation>
        <location evidence="1">Membrane</location>
        <topology evidence="1">Single-pass membrane protein</topology>
    </subcellularLocation>
</comment>
<reference evidence="7 8" key="1">
    <citation type="submission" date="2019-03" db="EMBL/GenBank/DDBJ databases">
        <title>Single cell metagenomics reveals metabolic interactions within the superorganism composed of flagellate Streblomastix strix and complex community of Bacteroidetes bacteria on its surface.</title>
        <authorList>
            <person name="Treitli S.C."/>
            <person name="Kolisko M."/>
            <person name="Husnik F."/>
            <person name="Keeling P."/>
            <person name="Hampl V."/>
        </authorList>
    </citation>
    <scope>NUCLEOTIDE SEQUENCE [LARGE SCALE GENOMIC DNA]</scope>
    <source>
        <strain evidence="7">ST1C</strain>
    </source>
</reference>
<keyword evidence="4 6" id="KW-1133">Transmembrane helix</keyword>
<dbReference type="InterPro" id="IPR018939">
    <property type="entry name" value="Autophagy-rel_prot_27"/>
</dbReference>
<dbReference type="Proteomes" id="UP000324800">
    <property type="component" value="Unassembled WGS sequence"/>
</dbReference>
<organism evidence="7 8">
    <name type="scientific">Streblomastix strix</name>
    <dbReference type="NCBI Taxonomy" id="222440"/>
    <lineage>
        <taxon>Eukaryota</taxon>
        <taxon>Metamonada</taxon>
        <taxon>Preaxostyla</taxon>
        <taxon>Oxymonadida</taxon>
        <taxon>Streblomastigidae</taxon>
        <taxon>Streblomastix</taxon>
    </lineage>
</organism>
<dbReference type="PANTHER" id="PTHR15071">
    <property type="entry name" value="MANNOSE-6-PHOSPHATE RECEPTOR FAMILY MEMBER"/>
    <property type="match status" value="1"/>
</dbReference>
<keyword evidence="2 6" id="KW-0812">Transmembrane</keyword>
<dbReference type="EMBL" id="SNRW01002621">
    <property type="protein sequence ID" value="KAA6392210.1"/>
    <property type="molecule type" value="Genomic_DNA"/>
</dbReference>
<evidence type="ECO:0000313" key="8">
    <source>
        <dbReference type="Proteomes" id="UP000324800"/>
    </source>
</evidence>
<feature type="transmembrane region" description="Helical" evidence="6">
    <location>
        <begin position="195"/>
        <end position="219"/>
    </location>
</feature>
<protein>
    <recommendedName>
        <fullName evidence="9">Cation-dependent mannose-6-phosphate receptor</fullName>
    </recommendedName>
</protein>
<dbReference type="GO" id="GO:0000139">
    <property type="term" value="C:Golgi membrane"/>
    <property type="evidence" value="ECO:0007669"/>
    <property type="project" value="UniProtKB-SubCell"/>
</dbReference>
<evidence type="ECO:0000256" key="6">
    <source>
        <dbReference type="SAM" id="Phobius"/>
    </source>
</evidence>
<sequence length="227" mass="25698">MLLLLLIGLAQAEHEIIKINKKKFDIFFLQAPHDAPYIIKNNDSLKTITWNYNETVFTPDDNCSYYVYQFQSNCYGTTGSEIFQKLPYAGKGFQIVANFTDSFDHTKNISIDILCHLEEEEKEESKIITITNDVAYAQFYHVSGCPLKSKYSLSIGWIFIISLVSLCAAYFAIGSFVNAVFLGRKGTKIIPHSRFWIAIPELIWTTIKLIISPCFSGAIGSSYDQLA</sequence>